<proteinExistence type="predicted"/>
<comment type="caution">
    <text evidence="3">The sequence shown here is derived from an EMBL/GenBank/DDBJ whole genome shotgun (WGS) entry which is preliminary data.</text>
</comment>
<keyword evidence="3" id="KW-0969">Cilium</keyword>
<dbReference type="PANTHER" id="PTHR30531:SF12">
    <property type="entry name" value="FLAGELLAR BIOSYNTHETIC PROTEIN FLHB"/>
    <property type="match status" value="1"/>
</dbReference>
<keyword evidence="2" id="KW-0472">Membrane</keyword>
<organism evidence="3 4">
    <name type="scientific">Pacificimonas pallii</name>
    <dbReference type="NCBI Taxonomy" id="2827236"/>
    <lineage>
        <taxon>Bacteria</taxon>
        <taxon>Pseudomonadati</taxon>
        <taxon>Pseudomonadota</taxon>
        <taxon>Alphaproteobacteria</taxon>
        <taxon>Sphingomonadales</taxon>
        <taxon>Sphingosinicellaceae</taxon>
        <taxon>Pacificimonas</taxon>
    </lineage>
</organism>
<name>A0ABS6SF40_9SPHN</name>
<dbReference type="EMBL" id="JAGSPA010000003">
    <property type="protein sequence ID" value="MBV7256990.1"/>
    <property type="molecule type" value="Genomic_DNA"/>
</dbReference>
<protein>
    <submittedName>
        <fullName evidence="3">Flagellar type III secretion system protein FlhB</fullName>
    </submittedName>
</protein>
<keyword evidence="2" id="KW-0812">Transmembrane</keyword>
<feature type="transmembrane region" description="Helical" evidence="2">
    <location>
        <begin position="89"/>
        <end position="112"/>
    </location>
</feature>
<reference evidence="3 4" key="1">
    <citation type="submission" date="2021-04" db="EMBL/GenBank/DDBJ databases">
        <authorList>
            <person name="Pira H."/>
            <person name="Risdian C."/>
            <person name="Wink J."/>
        </authorList>
    </citation>
    <scope>NUCLEOTIDE SEQUENCE [LARGE SCALE GENOMIC DNA]</scope>
    <source>
        <strain evidence="3 4">WHA3</strain>
    </source>
</reference>
<evidence type="ECO:0000256" key="2">
    <source>
        <dbReference type="SAM" id="Phobius"/>
    </source>
</evidence>
<dbReference type="PANTHER" id="PTHR30531">
    <property type="entry name" value="FLAGELLAR BIOSYNTHETIC PROTEIN FLHB"/>
    <property type="match status" value="1"/>
</dbReference>
<dbReference type="Pfam" id="PF01312">
    <property type="entry name" value="Bac_export_2"/>
    <property type="match status" value="1"/>
</dbReference>
<gene>
    <name evidence="3" type="primary">flhB</name>
    <name evidence="3" type="ORF">KCG44_09365</name>
</gene>
<evidence type="ECO:0000313" key="4">
    <source>
        <dbReference type="Proteomes" id="UP000722336"/>
    </source>
</evidence>
<feature type="transmembrane region" description="Helical" evidence="2">
    <location>
        <begin position="34"/>
        <end position="55"/>
    </location>
</feature>
<dbReference type="Proteomes" id="UP000722336">
    <property type="component" value="Unassembled WGS sequence"/>
</dbReference>
<accession>A0ABS6SF40</accession>
<keyword evidence="3" id="KW-0966">Cell projection</keyword>
<feature type="region of interest" description="Disordered" evidence="1">
    <location>
        <begin position="1"/>
        <end position="22"/>
    </location>
</feature>
<evidence type="ECO:0000256" key="1">
    <source>
        <dbReference type="SAM" id="MobiDB-lite"/>
    </source>
</evidence>
<sequence length="383" mass="40809">MSGDSDPDQKTEEPTFKRKEKAAKDGDILKSRELLVATVSLGGCAYLVLMGYSFFTSLMDLLAAGLTLGPNDARDFQPGMRAVGMLEGLSMSMLGLFGVCMVAAVAGQAVLGKIQFNIRSARFQGGKLSLFKGLKRMFGMNALSELGKSILKVLLTGSMGVGFLLLWVDQIGTLGKYTLGGALGLTGGILALLLMILCAGLGIVALVDVPIQHMQRMKKLRMTKQEIKDEHKQSEGSPEVKAAMRARQRAAAKGGVRQGVGEANMILTNPTHFSVALRYDPAKDAAPMVVAAGTGDIALAIREVAAEMGKPVLSYPQLTRAIYFTSKVGEAVRGDLFVAVAVVLAFVLDVDRKMAADKPSVVVPPQVRFDANGQIPKKHRGRA</sequence>
<evidence type="ECO:0000313" key="3">
    <source>
        <dbReference type="EMBL" id="MBV7256990.1"/>
    </source>
</evidence>
<dbReference type="InterPro" id="IPR006135">
    <property type="entry name" value="T3SS_substrate_exporter"/>
</dbReference>
<keyword evidence="4" id="KW-1185">Reference proteome</keyword>
<feature type="transmembrane region" description="Helical" evidence="2">
    <location>
        <begin position="150"/>
        <end position="168"/>
    </location>
</feature>
<dbReference type="RefSeq" id="WP_218445831.1">
    <property type="nucleotide sequence ID" value="NZ_JAGSPA010000003.1"/>
</dbReference>
<keyword evidence="3" id="KW-0282">Flagellum</keyword>
<keyword evidence="2" id="KW-1133">Transmembrane helix</keyword>
<feature type="transmembrane region" description="Helical" evidence="2">
    <location>
        <begin position="188"/>
        <end position="211"/>
    </location>
</feature>
<feature type="compositionally biased region" description="Basic and acidic residues" evidence="1">
    <location>
        <begin position="7"/>
        <end position="22"/>
    </location>
</feature>